<dbReference type="EMBL" id="JTDY01019732">
    <property type="protein sequence ID" value="KOB51787.1"/>
    <property type="molecule type" value="Genomic_DNA"/>
</dbReference>
<feature type="non-terminal residue" evidence="2">
    <location>
        <position position="1"/>
    </location>
</feature>
<organism evidence="2 3">
    <name type="scientific">Operophtera brumata</name>
    <name type="common">Winter moth</name>
    <name type="synonym">Phalaena brumata</name>
    <dbReference type="NCBI Taxonomy" id="104452"/>
    <lineage>
        <taxon>Eukaryota</taxon>
        <taxon>Metazoa</taxon>
        <taxon>Ecdysozoa</taxon>
        <taxon>Arthropoda</taxon>
        <taxon>Hexapoda</taxon>
        <taxon>Insecta</taxon>
        <taxon>Pterygota</taxon>
        <taxon>Neoptera</taxon>
        <taxon>Endopterygota</taxon>
        <taxon>Lepidoptera</taxon>
        <taxon>Glossata</taxon>
        <taxon>Ditrysia</taxon>
        <taxon>Geometroidea</taxon>
        <taxon>Geometridae</taxon>
        <taxon>Larentiinae</taxon>
        <taxon>Operophtera</taxon>
    </lineage>
</organism>
<keyword evidence="3" id="KW-1185">Reference proteome</keyword>
<dbReference type="Proteomes" id="UP000037510">
    <property type="component" value="Unassembled WGS sequence"/>
</dbReference>
<name>A0A0L7K2W5_OPEBR</name>
<evidence type="ECO:0000313" key="2">
    <source>
        <dbReference type="EMBL" id="KOB51787.1"/>
    </source>
</evidence>
<comment type="caution">
    <text evidence="2">The sequence shown here is derived from an EMBL/GenBank/DDBJ whole genome shotgun (WGS) entry which is preliminary data.</text>
</comment>
<feature type="non-terminal residue" evidence="2">
    <location>
        <position position="75"/>
    </location>
</feature>
<sequence>AELVAVEGKEIETHYVLARERIRKWNSTSKCYLLCKRLVVMRLSPTPPRRGDKQRQGSPLGRRAGAACQRLGPLP</sequence>
<reference evidence="2 3" key="1">
    <citation type="journal article" date="2015" name="Genome Biol. Evol.">
        <title>The genome of winter moth (Operophtera brumata) provides a genomic perspective on sexual dimorphism and phenology.</title>
        <authorList>
            <person name="Derks M.F."/>
            <person name="Smit S."/>
            <person name="Salis L."/>
            <person name="Schijlen E."/>
            <person name="Bossers A."/>
            <person name="Mateman C."/>
            <person name="Pijl A.S."/>
            <person name="de Ridder D."/>
            <person name="Groenen M.A."/>
            <person name="Visser M.E."/>
            <person name="Megens H.J."/>
        </authorList>
    </citation>
    <scope>NUCLEOTIDE SEQUENCE [LARGE SCALE GENOMIC DNA]</scope>
    <source>
        <strain evidence="2">WM2013NL</strain>
        <tissue evidence="2">Head and thorax</tissue>
    </source>
</reference>
<accession>A0A0L7K2W5</accession>
<evidence type="ECO:0000256" key="1">
    <source>
        <dbReference type="SAM" id="MobiDB-lite"/>
    </source>
</evidence>
<gene>
    <name evidence="2" type="ORF">OBRU01_27212</name>
</gene>
<feature type="region of interest" description="Disordered" evidence="1">
    <location>
        <begin position="44"/>
        <end position="75"/>
    </location>
</feature>
<protein>
    <submittedName>
        <fullName evidence="2">Uncharacterized protein</fullName>
    </submittedName>
</protein>
<proteinExistence type="predicted"/>
<evidence type="ECO:0000313" key="3">
    <source>
        <dbReference type="Proteomes" id="UP000037510"/>
    </source>
</evidence>
<dbReference type="AlphaFoldDB" id="A0A0L7K2W5"/>